<evidence type="ECO:0000313" key="2">
    <source>
        <dbReference type="Proteomes" id="UP001229346"/>
    </source>
</evidence>
<proteinExistence type="predicted"/>
<gene>
    <name evidence="1" type="ORF">J2T15_006092</name>
</gene>
<keyword evidence="2" id="KW-1185">Reference proteome</keyword>
<evidence type="ECO:0008006" key="3">
    <source>
        <dbReference type="Google" id="ProtNLM"/>
    </source>
</evidence>
<comment type="caution">
    <text evidence="1">The sequence shown here is derived from an EMBL/GenBank/DDBJ whole genome shotgun (WGS) entry which is preliminary data.</text>
</comment>
<sequence>MAYLPILHEKSKQFYWKGSGALSIKTFPEMVIVSCLSPNHFLRNYKLLFGFTPHQFIIEKPFMRLRNSLTLQGERLQRFVWV</sequence>
<accession>A0ABT9UAF8</accession>
<protein>
    <recommendedName>
        <fullName evidence="3">AraC family transcriptional regulator</fullName>
    </recommendedName>
</protein>
<organism evidence="1 2">
    <name type="scientific">Paenibacillus harenae</name>
    <dbReference type="NCBI Taxonomy" id="306543"/>
    <lineage>
        <taxon>Bacteria</taxon>
        <taxon>Bacillati</taxon>
        <taxon>Bacillota</taxon>
        <taxon>Bacilli</taxon>
        <taxon>Bacillales</taxon>
        <taxon>Paenibacillaceae</taxon>
        <taxon>Paenibacillus</taxon>
    </lineage>
</organism>
<evidence type="ECO:0000313" key="1">
    <source>
        <dbReference type="EMBL" id="MDQ0116610.1"/>
    </source>
</evidence>
<name>A0ABT9UAF8_PAEHA</name>
<dbReference type="Proteomes" id="UP001229346">
    <property type="component" value="Unassembled WGS sequence"/>
</dbReference>
<reference evidence="1 2" key="1">
    <citation type="submission" date="2023-07" db="EMBL/GenBank/DDBJ databases">
        <title>Sorghum-associated microbial communities from plants grown in Nebraska, USA.</title>
        <authorList>
            <person name="Schachtman D."/>
        </authorList>
    </citation>
    <scope>NUCLEOTIDE SEQUENCE [LARGE SCALE GENOMIC DNA]</scope>
    <source>
        <strain evidence="1 2">CC482</strain>
    </source>
</reference>
<dbReference type="EMBL" id="JAUSSU010000022">
    <property type="protein sequence ID" value="MDQ0116610.1"/>
    <property type="molecule type" value="Genomic_DNA"/>
</dbReference>